<comment type="caution">
    <text evidence="11">The sequence shown here is derived from an EMBL/GenBank/DDBJ whole genome shotgun (WGS) entry which is preliminary data.</text>
</comment>
<dbReference type="EC" id="2.7.1.12" evidence="3 10"/>
<dbReference type="SUPFAM" id="SSF52540">
    <property type="entry name" value="P-loop containing nucleoside triphosphate hydrolases"/>
    <property type="match status" value="1"/>
</dbReference>
<comment type="catalytic activity">
    <reaction evidence="9 10">
        <text>D-gluconate + ATP = 6-phospho-D-gluconate + ADP + H(+)</text>
        <dbReference type="Rhea" id="RHEA:19433"/>
        <dbReference type="ChEBI" id="CHEBI:15378"/>
        <dbReference type="ChEBI" id="CHEBI:18391"/>
        <dbReference type="ChEBI" id="CHEBI:30616"/>
        <dbReference type="ChEBI" id="CHEBI:58759"/>
        <dbReference type="ChEBI" id="CHEBI:456216"/>
        <dbReference type="EC" id="2.7.1.12"/>
    </reaction>
</comment>
<evidence type="ECO:0000256" key="1">
    <source>
        <dbReference type="ARBA" id="ARBA00004761"/>
    </source>
</evidence>
<dbReference type="NCBIfam" id="TIGR01313">
    <property type="entry name" value="therm_gnt_kin"/>
    <property type="match status" value="1"/>
</dbReference>
<evidence type="ECO:0000256" key="7">
    <source>
        <dbReference type="ARBA" id="ARBA00022840"/>
    </source>
</evidence>
<evidence type="ECO:0000256" key="10">
    <source>
        <dbReference type="RuleBase" id="RU363066"/>
    </source>
</evidence>
<proteinExistence type="inferred from homology"/>
<name>A0A930Y967_9ACTN</name>
<evidence type="ECO:0000256" key="8">
    <source>
        <dbReference type="ARBA" id="ARBA00023064"/>
    </source>
</evidence>
<evidence type="ECO:0000256" key="9">
    <source>
        <dbReference type="ARBA" id="ARBA00048090"/>
    </source>
</evidence>
<evidence type="ECO:0000256" key="4">
    <source>
        <dbReference type="ARBA" id="ARBA00022679"/>
    </source>
</evidence>
<sequence>MGVSGSGKSVVGAALAGRLGVAFEDADDLHPRSNVEKMSRGVPLDDHDRMPWLETIGAWLAAHPTGGVMSCSALKRSYRDVLRRQAPDTTFLHLDGEREVIARRQASRPGHFMPPSLLDSQFAVLEPLADDEPGVVVDVARPVDAIVDELSAALAPRPNA</sequence>
<evidence type="ECO:0000256" key="3">
    <source>
        <dbReference type="ARBA" id="ARBA00012054"/>
    </source>
</evidence>
<dbReference type="Pfam" id="PF01202">
    <property type="entry name" value="SKI"/>
    <property type="match status" value="1"/>
</dbReference>
<protein>
    <recommendedName>
        <fullName evidence="3 10">Gluconokinase</fullName>
        <ecNumber evidence="3 10">2.7.1.12</ecNumber>
    </recommendedName>
</protein>
<comment type="similarity">
    <text evidence="2 10">Belongs to the gluconokinase GntK/GntV family.</text>
</comment>
<dbReference type="PANTHER" id="PTHR43442">
    <property type="entry name" value="GLUCONOKINASE-RELATED"/>
    <property type="match status" value="1"/>
</dbReference>
<gene>
    <name evidence="11" type="ORF">ISG29_19440</name>
</gene>
<evidence type="ECO:0000256" key="6">
    <source>
        <dbReference type="ARBA" id="ARBA00022777"/>
    </source>
</evidence>
<dbReference type="PANTHER" id="PTHR43442:SF3">
    <property type="entry name" value="GLUCONOKINASE-RELATED"/>
    <property type="match status" value="1"/>
</dbReference>
<dbReference type="GO" id="GO:0046316">
    <property type="term" value="F:gluconokinase activity"/>
    <property type="evidence" value="ECO:0007669"/>
    <property type="project" value="UniProtKB-EC"/>
</dbReference>
<comment type="pathway">
    <text evidence="1">Carbohydrate acid metabolism.</text>
</comment>
<evidence type="ECO:0000313" key="12">
    <source>
        <dbReference type="Proteomes" id="UP000656804"/>
    </source>
</evidence>
<evidence type="ECO:0000256" key="2">
    <source>
        <dbReference type="ARBA" id="ARBA00008420"/>
    </source>
</evidence>
<evidence type="ECO:0000256" key="5">
    <source>
        <dbReference type="ARBA" id="ARBA00022741"/>
    </source>
</evidence>
<dbReference type="CDD" id="cd02021">
    <property type="entry name" value="GntK"/>
    <property type="match status" value="1"/>
</dbReference>
<organism evidence="11 12">
    <name type="scientific">Nocardioides acrostichi</name>
    <dbReference type="NCBI Taxonomy" id="2784339"/>
    <lineage>
        <taxon>Bacteria</taxon>
        <taxon>Bacillati</taxon>
        <taxon>Actinomycetota</taxon>
        <taxon>Actinomycetes</taxon>
        <taxon>Propionibacteriales</taxon>
        <taxon>Nocardioidaceae</taxon>
        <taxon>Nocardioides</taxon>
    </lineage>
</organism>
<dbReference type="GO" id="GO:0005737">
    <property type="term" value="C:cytoplasm"/>
    <property type="evidence" value="ECO:0007669"/>
    <property type="project" value="TreeGrafter"/>
</dbReference>
<dbReference type="InterPro" id="IPR006001">
    <property type="entry name" value="Therm_gnt_kin"/>
</dbReference>
<keyword evidence="4 10" id="KW-0808">Transferase</keyword>
<dbReference type="GO" id="GO:0019521">
    <property type="term" value="P:D-gluconate metabolic process"/>
    <property type="evidence" value="ECO:0007669"/>
    <property type="project" value="UniProtKB-KW"/>
</dbReference>
<dbReference type="InterPro" id="IPR027417">
    <property type="entry name" value="P-loop_NTPase"/>
</dbReference>
<dbReference type="InterPro" id="IPR031322">
    <property type="entry name" value="Shikimate/glucono_kinase"/>
</dbReference>
<keyword evidence="8" id="KW-0311">Gluconate utilization</keyword>
<dbReference type="FunFam" id="3.40.50.300:FF:000522">
    <property type="entry name" value="Gluconokinase"/>
    <property type="match status" value="1"/>
</dbReference>
<dbReference type="GO" id="GO:0005524">
    <property type="term" value="F:ATP binding"/>
    <property type="evidence" value="ECO:0007669"/>
    <property type="project" value="UniProtKB-KW"/>
</dbReference>
<reference evidence="11" key="1">
    <citation type="submission" date="2020-11" db="EMBL/GenBank/DDBJ databases">
        <title>Nocardioides sp. CBS4Y-1, whole genome shotgun sequence.</title>
        <authorList>
            <person name="Tuo L."/>
        </authorList>
    </citation>
    <scope>NUCLEOTIDE SEQUENCE</scope>
    <source>
        <strain evidence="11">CBS4Y-1</strain>
    </source>
</reference>
<dbReference type="Gene3D" id="3.40.50.300">
    <property type="entry name" value="P-loop containing nucleotide triphosphate hydrolases"/>
    <property type="match status" value="1"/>
</dbReference>
<evidence type="ECO:0000313" key="11">
    <source>
        <dbReference type="EMBL" id="MBF4163852.1"/>
    </source>
</evidence>
<dbReference type="EMBL" id="JADIVZ010000016">
    <property type="protein sequence ID" value="MBF4163852.1"/>
    <property type="molecule type" value="Genomic_DNA"/>
</dbReference>
<keyword evidence="7 10" id="KW-0067">ATP-binding</keyword>
<dbReference type="AlphaFoldDB" id="A0A930Y967"/>
<accession>A0A930Y967</accession>
<keyword evidence="6 10" id="KW-0418">Kinase</keyword>
<keyword evidence="5 10" id="KW-0547">Nucleotide-binding</keyword>
<dbReference type="Proteomes" id="UP000656804">
    <property type="component" value="Unassembled WGS sequence"/>
</dbReference>
<keyword evidence="12" id="KW-1185">Reference proteome</keyword>